<keyword evidence="9" id="KW-1185">Reference proteome</keyword>
<accession>A0A3N0VL75</accession>
<keyword evidence="2" id="KW-0255">Endonuclease</keyword>
<evidence type="ECO:0000256" key="7">
    <source>
        <dbReference type="SAM" id="MobiDB-lite"/>
    </source>
</evidence>
<organism evidence="8 9">
    <name type="scientific">Stagnimonas aquatica</name>
    <dbReference type="NCBI Taxonomy" id="2689987"/>
    <lineage>
        <taxon>Bacteria</taxon>
        <taxon>Pseudomonadati</taxon>
        <taxon>Pseudomonadota</taxon>
        <taxon>Gammaproteobacteria</taxon>
        <taxon>Nevskiales</taxon>
        <taxon>Nevskiaceae</taxon>
        <taxon>Stagnimonas</taxon>
    </lineage>
</organism>
<evidence type="ECO:0000256" key="5">
    <source>
        <dbReference type="ARBA" id="ARBA00023204"/>
    </source>
</evidence>
<dbReference type="GO" id="GO:0016787">
    <property type="term" value="F:hydrolase activity"/>
    <property type="evidence" value="ECO:0007669"/>
    <property type="project" value="UniProtKB-KW"/>
</dbReference>
<evidence type="ECO:0000256" key="2">
    <source>
        <dbReference type="ARBA" id="ARBA00022759"/>
    </source>
</evidence>
<evidence type="ECO:0000256" key="1">
    <source>
        <dbReference type="ARBA" id="ARBA00022722"/>
    </source>
</evidence>
<name>A0A3N0VL75_9GAMM</name>
<evidence type="ECO:0000313" key="9">
    <source>
        <dbReference type="Proteomes" id="UP000282106"/>
    </source>
</evidence>
<evidence type="ECO:0000256" key="3">
    <source>
        <dbReference type="ARBA" id="ARBA00022763"/>
    </source>
</evidence>
<protein>
    <recommendedName>
        <fullName evidence="10">Very short patch repair endonuclease</fullName>
    </recommendedName>
</protein>
<dbReference type="Gene3D" id="3.40.960.10">
    <property type="entry name" value="VSR Endonuclease"/>
    <property type="match status" value="1"/>
</dbReference>
<comment type="caution">
    <text evidence="8">The sequence shown here is derived from an EMBL/GenBank/DDBJ whole genome shotgun (WGS) entry which is preliminary data.</text>
</comment>
<evidence type="ECO:0000256" key="6">
    <source>
        <dbReference type="ARBA" id="ARBA00029466"/>
    </source>
</evidence>
<proteinExistence type="inferred from homology"/>
<keyword evidence="1" id="KW-0540">Nuclease</keyword>
<dbReference type="SUPFAM" id="SSF52980">
    <property type="entry name" value="Restriction endonuclease-like"/>
    <property type="match status" value="1"/>
</dbReference>
<evidence type="ECO:0000256" key="4">
    <source>
        <dbReference type="ARBA" id="ARBA00022801"/>
    </source>
</evidence>
<reference evidence="8 9" key="1">
    <citation type="submission" date="2018-10" db="EMBL/GenBank/DDBJ databases">
        <authorList>
            <person name="Chen W.-M."/>
        </authorList>
    </citation>
    <scope>NUCLEOTIDE SEQUENCE [LARGE SCALE GENOMIC DNA]</scope>
    <source>
        <strain evidence="8 9">THS-13</strain>
    </source>
</reference>
<dbReference type="Proteomes" id="UP000282106">
    <property type="component" value="Unassembled WGS sequence"/>
</dbReference>
<comment type="similarity">
    <text evidence="6">Belongs to the Vsr family.</text>
</comment>
<dbReference type="GO" id="GO:0006298">
    <property type="term" value="P:mismatch repair"/>
    <property type="evidence" value="ECO:0007669"/>
    <property type="project" value="InterPro"/>
</dbReference>
<dbReference type="EMBL" id="RJVO01000001">
    <property type="protein sequence ID" value="ROH93495.1"/>
    <property type="molecule type" value="Genomic_DNA"/>
</dbReference>
<feature type="region of interest" description="Disordered" evidence="7">
    <location>
        <begin position="82"/>
        <end position="101"/>
    </location>
</feature>
<keyword evidence="5" id="KW-0234">DNA repair</keyword>
<dbReference type="InterPro" id="IPR004603">
    <property type="entry name" value="DNA_mismatch_endonuc_vsr"/>
</dbReference>
<dbReference type="GO" id="GO:0004519">
    <property type="term" value="F:endonuclease activity"/>
    <property type="evidence" value="ECO:0007669"/>
    <property type="project" value="UniProtKB-KW"/>
</dbReference>
<dbReference type="InterPro" id="IPR011335">
    <property type="entry name" value="Restrct_endonuc-II-like"/>
</dbReference>
<dbReference type="AlphaFoldDB" id="A0A3N0VL75"/>
<dbReference type="InParanoid" id="A0A3N0VL75"/>
<evidence type="ECO:0000313" key="8">
    <source>
        <dbReference type="EMBL" id="ROH93495.1"/>
    </source>
</evidence>
<keyword evidence="4" id="KW-0378">Hydrolase</keyword>
<sequence>MDTLSSGERCRRMGMVRGRDTKPEPFVRGYAHRLGYRYRLAVADLPGPADLVFPRYRKVIFVHGCFWHRHAAQTCALSRSPKSPVTVVTSPHYGDSTGARW</sequence>
<keyword evidence="3" id="KW-0227">DNA damage</keyword>
<evidence type="ECO:0008006" key="10">
    <source>
        <dbReference type="Google" id="ProtNLM"/>
    </source>
</evidence>
<gene>
    <name evidence="8" type="ORF">ED208_02965</name>
</gene>
<dbReference type="Pfam" id="PF03852">
    <property type="entry name" value="Vsr"/>
    <property type="match status" value="1"/>
</dbReference>